<evidence type="ECO:0000313" key="2">
    <source>
        <dbReference type="Proteomes" id="UP001430953"/>
    </source>
</evidence>
<comment type="caution">
    <text evidence="1">The sequence shown here is derived from an EMBL/GenBank/DDBJ whole genome shotgun (WGS) entry which is preliminary data.</text>
</comment>
<gene>
    <name evidence="1" type="ORF">PUN28_014494</name>
</gene>
<organism evidence="1 2">
    <name type="scientific">Cardiocondyla obscurior</name>
    <dbReference type="NCBI Taxonomy" id="286306"/>
    <lineage>
        <taxon>Eukaryota</taxon>
        <taxon>Metazoa</taxon>
        <taxon>Ecdysozoa</taxon>
        <taxon>Arthropoda</taxon>
        <taxon>Hexapoda</taxon>
        <taxon>Insecta</taxon>
        <taxon>Pterygota</taxon>
        <taxon>Neoptera</taxon>
        <taxon>Endopterygota</taxon>
        <taxon>Hymenoptera</taxon>
        <taxon>Apocrita</taxon>
        <taxon>Aculeata</taxon>
        <taxon>Formicoidea</taxon>
        <taxon>Formicidae</taxon>
        <taxon>Myrmicinae</taxon>
        <taxon>Cardiocondyla</taxon>
    </lineage>
</organism>
<dbReference type="Proteomes" id="UP001430953">
    <property type="component" value="Unassembled WGS sequence"/>
</dbReference>
<evidence type="ECO:0000313" key="1">
    <source>
        <dbReference type="EMBL" id="KAL0109466.1"/>
    </source>
</evidence>
<protein>
    <submittedName>
        <fullName evidence="1">Uncharacterized protein</fullName>
    </submittedName>
</protein>
<proteinExistence type="predicted"/>
<dbReference type="AlphaFoldDB" id="A0AAW2F447"/>
<keyword evidence="2" id="KW-1185">Reference proteome</keyword>
<accession>A0AAW2F447</accession>
<sequence length="84" mass="10295">MHVCTTELTIESNSFINFFNQNLIYVSQICFLILNKSLHRHIHTSEHSIHVCYMYMYVLRIHYNQNKIYFFVPFYSFYVTINFL</sequence>
<dbReference type="EMBL" id="JADYXP020000015">
    <property type="protein sequence ID" value="KAL0109466.1"/>
    <property type="molecule type" value="Genomic_DNA"/>
</dbReference>
<reference evidence="1 2" key="1">
    <citation type="submission" date="2023-03" db="EMBL/GenBank/DDBJ databases">
        <title>High recombination rates correlate with genetic variation in Cardiocondyla obscurior ants.</title>
        <authorList>
            <person name="Errbii M."/>
        </authorList>
    </citation>
    <scope>NUCLEOTIDE SEQUENCE [LARGE SCALE GENOMIC DNA]</scope>
    <source>
        <strain evidence="1">Alpha-2009</strain>
        <tissue evidence="1">Whole body</tissue>
    </source>
</reference>
<name>A0AAW2F447_9HYME</name>